<dbReference type="Proteomes" id="UP001305779">
    <property type="component" value="Unassembled WGS sequence"/>
</dbReference>
<proteinExistence type="inferred from homology"/>
<feature type="compositionally biased region" description="Polar residues" evidence="8">
    <location>
        <begin position="359"/>
        <end position="373"/>
    </location>
</feature>
<comment type="similarity">
    <text evidence="6">Belongs to the XRCC4-XLF family. XLF subfamily.</text>
</comment>
<keyword evidence="5" id="KW-0539">Nucleus</keyword>
<evidence type="ECO:0000259" key="10">
    <source>
        <dbReference type="Pfam" id="PF21928"/>
    </source>
</evidence>
<evidence type="ECO:0000313" key="11">
    <source>
        <dbReference type="EMBL" id="KAK4504501.1"/>
    </source>
</evidence>
<dbReference type="Pfam" id="PF09302">
    <property type="entry name" value="XLF"/>
    <property type="match status" value="1"/>
</dbReference>
<evidence type="ECO:0000313" key="12">
    <source>
        <dbReference type="Proteomes" id="UP001305779"/>
    </source>
</evidence>
<feature type="region of interest" description="Disordered" evidence="8">
    <location>
        <begin position="262"/>
        <end position="603"/>
    </location>
</feature>
<name>A0ABR0ETT4_ZASCE</name>
<evidence type="ECO:0000256" key="2">
    <source>
        <dbReference type="ARBA" id="ARBA00022763"/>
    </source>
</evidence>
<evidence type="ECO:0000256" key="7">
    <source>
        <dbReference type="ARBA" id="ARBA00044529"/>
    </source>
</evidence>
<feature type="domain" description="XLF-like coiled-coil region" evidence="10">
    <location>
        <begin position="125"/>
        <end position="177"/>
    </location>
</feature>
<keyword evidence="3" id="KW-0238">DNA-binding</keyword>
<dbReference type="InterPro" id="IPR038051">
    <property type="entry name" value="XRCC4-like_N_sf"/>
</dbReference>
<evidence type="ECO:0000256" key="6">
    <source>
        <dbReference type="ARBA" id="ARBA00025747"/>
    </source>
</evidence>
<evidence type="ECO:0000256" key="3">
    <source>
        <dbReference type="ARBA" id="ARBA00023125"/>
    </source>
</evidence>
<evidence type="ECO:0000256" key="8">
    <source>
        <dbReference type="SAM" id="MobiDB-lite"/>
    </source>
</evidence>
<evidence type="ECO:0000256" key="1">
    <source>
        <dbReference type="ARBA" id="ARBA00004123"/>
    </source>
</evidence>
<evidence type="ECO:0000256" key="4">
    <source>
        <dbReference type="ARBA" id="ARBA00023204"/>
    </source>
</evidence>
<dbReference type="InterPro" id="IPR053829">
    <property type="entry name" value="XLF-like_CC"/>
</dbReference>
<dbReference type="PANTHER" id="PTHR32235:SF1">
    <property type="entry name" value="NON-HOMOLOGOUS END-JOINING FACTOR 1"/>
    <property type="match status" value="1"/>
</dbReference>
<dbReference type="EMBL" id="JAXOVC010000003">
    <property type="protein sequence ID" value="KAK4504501.1"/>
    <property type="molecule type" value="Genomic_DNA"/>
</dbReference>
<comment type="caution">
    <text evidence="11">The sequence shown here is derived from an EMBL/GenBank/DDBJ whole genome shotgun (WGS) entry which is preliminary data.</text>
</comment>
<reference evidence="11 12" key="1">
    <citation type="journal article" date="2023" name="G3 (Bethesda)">
        <title>A chromosome-level genome assembly of Zasmidium syzygii isolated from banana leaves.</title>
        <authorList>
            <person name="van Westerhoven A.C."/>
            <person name="Mehrabi R."/>
            <person name="Talebi R."/>
            <person name="Steentjes M.B.F."/>
            <person name="Corcolon B."/>
            <person name="Chong P.A."/>
            <person name="Kema G.H.J."/>
            <person name="Seidl M.F."/>
        </authorList>
    </citation>
    <scope>NUCLEOTIDE SEQUENCE [LARGE SCALE GENOMIC DNA]</scope>
    <source>
        <strain evidence="11 12">P124</strain>
    </source>
</reference>
<dbReference type="InterPro" id="IPR015381">
    <property type="entry name" value="XLF-like_N"/>
</dbReference>
<evidence type="ECO:0000259" key="9">
    <source>
        <dbReference type="Pfam" id="PF09302"/>
    </source>
</evidence>
<keyword evidence="12" id="KW-1185">Reference proteome</keyword>
<feature type="compositionally biased region" description="Basic and acidic residues" evidence="8">
    <location>
        <begin position="539"/>
        <end position="565"/>
    </location>
</feature>
<feature type="compositionally biased region" description="Acidic residues" evidence="8">
    <location>
        <begin position="341"/>
        <end position="353"/>
    </location>
</feature>
<dbReference type="PANTHER" id="PTHR32235">
    <property type="entry name" value="NON-HOMOLOGOUS END-JOINING FACTOR 1"/>
    <property type="match status" value="1"/>
</dbReference>
<feature type="domain" description="XLF-like N-terminal" evidence="9">
    <location>
        <begin position="6"/>
        <end position="122"/>
    </location>
</feature>
<feature type="compositionally biased region" description="Basic and acidic residues" evidence="8">
    <location>
        <begin position="572"/>
        <end position="594"/>
    </location>
</feature>
<dbReference type="InterPro" id="IPR052287">
    <property type="entry name" value="NHEJ_factor"/>
</dbReference>
<feature type="compositionally biased region" description="Acidic residues" evidence="8">
    <location>
        <begin position="323"/>
        <end position="333"/>
    </location>
</feature>
<feature type="compositionally biased region" description="Acidic residues" evidence="8">
    <location>
        <begin position="407"/>
        <end position="416"/>
    </location>
</feature>
<keyword evidence="2" id="KW-0227">DNA damage</keyword>
<gene>
    <name evidence="11" type="ORF">PRZ48_005417</name>
</gene>
<accession>A0ABR0ETT4</accession>
<evidence type="ECO:0000256" key="5">
    <source>
        <dbReference type="ARBA" id="ARBA00023242"/>
    </source>
</evidence>
<protein>
    <recommendedName>
        <fullName evidence="7">Non-homologous end-joining factor 1</fullName>
    </recommendedName>
</protein>
<dbReference type="CDD" id="cd22285">
    <property type="entry name" value="HD_XLF_N"/>
    <property type="match status" value="1"/>
</dbReference>
<sequence length="603" mass="65532">MAETMSWRTLELGEEGVPQLLVKTRFDKDGYEIQLTDLSRIWGEKLRKREIVKRASDEGCSIDPSEDDQYDILLEKIGSALRGDKGTTLSLYSRNNGGALQLDLSAPLPGSLPTFVWNVKLERLPDSAVGLELVTPLVSQAARLRDQMQLLISELASKDHVIGKITDRLEASGNDLTAVFPGASGVKISRKRSQRGQLAGHVKGLADFDEQAWRASLKQGDDTPNLSSDLLNSVLDCLPLAEASVAADEWWIDLPDAAAKGNQARSRNGTSQQSQNSARELSQRQSSATNGQPTLRPEQSAEDEEFQRQGTPPQLKKNHLPADDEDGETDVTADEVTKPDELEDEETDDDDLDAAPSKAPSSQTKGRSQQQPENAAAVKASSPPPRKLGIIGGKKSRSPQPPPEPEHEAETEDEDMPAPAPEPRPKAKGKLGAFGGKKAASPQPAQPSEPDPEPVQESPPKKKSKLGAFGGASKARPASEEAPEIEKSAPKPRSKLGTFGGKSKTSTEAAPTDSPAPEQEVTTSPAKKRLGTMGGRSGSKSEDPQPVKGDPEPERQFRAPEKNQEPEEQEREDSQERADKKRERLKRELEEKSKAPVKKKRKF</sequence>
<keyword evidence="4" id="KW-0234">DNA repair</keyword>
<dbReference type="Pfam" id="PF21928">
    <property type="entry name" value="XLF_CC"/>
    <property type="match status" value="1"/>
</dbReference>
<organism evidence="11 12">
    <name type="scientific">Zasmidium cellare</name>
    <name type="common">Wine cellar mold</name>
    <name type="synonym">Racodium cellare</name>
    <dbReference type="NCBI Taxonomy" id="395010"/>
    <lineage>
        <taxon>Eukaryota</taxon>
        <taxon>Fungi</taxon>
        <taxon>Dikarya</taxon>
        <taxon>Ascomycota</taxon>
        <taxon>Pezizomycotina</taxon>
        <taxon>Dothideomycetes</taxon>
        <taxon>Dothideomycetidae</taxon>
        <taxon>Mycosphaerellales</taxon>
        <taxon>Mycosphaerellaceae</taxon>
        <taxon>Zasmidium</taxon>
    </lineage>
</organism>
<dbReference type="Gene3D" id="2.170.210.10">
    <property type="entry name" value="DNA double-strand break repair and VJ recombination XRCC4, N-terminal"/>
    <property type="match status" value="1"/>
</dbReference>
<feature type="compositionally biased region" description="Polar residues" evidence="8">
    <location>
        <begin position="263"/>
        <end position="293"/>
    </location>
</feature>
<comment type="subcellular location">
    <subcellularLocation>
        <location evidence="1">Nucleus</location>
    </subcellularLocation>
</comment>